<keyword evidence="2" id="KW-1185">Reference proteome</keyword>
<dbReference type="EMBL" id="BGPR01008518">
    <property type="protein sequence ID" value="GBN34338.1"/>
    <property type="molecule type" value="Genomic_DNA"/>
</dbReference>
<protein>
    <submittedName>
        <fullName evidence="1">Uncharacterized protein</fullName>
    </submittedName>
</protein>
<evidence type="ECO:0000313" key="2">
    <source>
        <dbReference type="Proteomes" id="UP000499080"/>
    </source>
</evidence>
<gene>
    <name evidence="1" type="ORF">AVEN_130020_1</name>
</gene>
<name>A0A4Y2N4I1_ARAVE</name>
<proteinExistence type="predicted"/>
<accession>A0A4Y2N4I1</accession>
<dbReference type="Proteomes" id="UP000499080">
    <property type="component" value="Unassembled WGS sequence"/>
</dbReference>
<organism evidence="1 2">
    <name type="scientific">Araneus ventricosus</name>
    <name type="common">Orbweaver spider</name>
    <name type="synonym">Epeira ventricosa</name>
    <dbReference type="NCBI Taxonomy" id="182803"/>
    <lineage>
        <taxon>Eukaryota</taxon>
        <taxon>Metazoa</taxon>
        <taxon>Ecdysozoa</taxon>
        <taxon>Arthropoda</taxon>
        <taxon>Chelicerata</taxon>
        <taxon>Arachnida</taxon>
        <taxon>Araneae</taxon>
        <taxon>Araneomorphae</taxon>
        <taxon>Entelegynae</taxon>
        <taxon>Araneoidea</taxon>
        <taxon>Araneidae</taxon>
        <taxon>Araneus</taxon>
    </lineage>
</organism>
<reference evidence="1 2" key="1">
    <citation type="journal article" date="2019" name="Sci. Rep.">
        <title>Orb-weaving spider Araneus ventricosus genome elucidates the spidroin gene catalogue.</title>
        <authorList>
            <person name="Kono N."/>
            <person name="Nakamura H."/>
            <person name="Ohtoshi R."/>
            <person name="Moran D.A.P."/>
            <person name="Shinohara A."/>
            <person name="Yoshida Y."/>
            <person name="Fujiwara M."/>
            <person name="Mori M."/>
            <person name="Tomita M."/>
            <person name="Arakawa K."/>
        </authorList>
    </citation>
    <scope>NUCLEOTIDE SEQUENCE [LARGE SCALE GENOMIC DNA]</scope>
</reference>
<comment type="caution">
    <text evidence="1">The sequence shown here is derived from an EMBL/GenBank/DDBJ whole genome shotgun (WGS) entry which is preliminary data.</text>
</comment>
<sequence>MVDQVLGVLVKRLLALLGGKNWRKDEDDKTFDLPWSLRASHGQHREDGRTPCKILLVIPYKFISMKNYPKYGPTVKFEVSAILR</sequence>
<dbReference type="AlphaFoldDB" id="A0A4Y2N4I1"/>
<evidence type="ECO:0000313" key="1">
    <source>
        <dbReference type="EMBL" id="GBN34338.1"/>
    </source>
</evidence>